<keyword evidence="2" id="KW-1185">Reference proteome</keyword>
<organism evidence="1 2">
    <name type="scientific">Meloidogyne enterolobii</name>
    <name type="common">Root-knot nematode worm</name>
    <name type="synonym">Meloidogyne mayaguensis</name>
    <dbReference type="NCBI Taxonomy" id="390850"/>
    <lineage>
        <taxon>Eukaryota</taxon>
        <taxon>Metazoa</taxon>
        <taxon>Ecdysozoa</taxon>
        <taxon>Nematoda</taxon>
        <taxon>Chromadorea</taxon>
        <taxon>Rhabditida</taxon>
        <taxon>Tylenchina</taxon>
        <taxon>Tylenchomorpha</taxon>
        <taxon>Tylenchoidea</taxon>
        <taxon>Meloidogynidae</taxon>
        <taxon>Meloidogyninae</taxon>
        <taxon>Meloidogyne</taxon>
    </lineage>
</organism>
<comment type="caution">
    <text evidence="1">The sequence shown here is derived from an EMBL/GenBank/DDBJ whole genome shotgun (WGS) entry which is preliminary data.</text>
</comment>
<accession>A0ACB0Z018</accession>
<dbReference type="Proteomes" id="UP001497535">
    <property type="component" value="Unassembled WGS sequence"/>
</dbReference>
<reference evidence="1" key="1">
    <citation type="submission" date="2023-11" db="EMBL/GenBank/DDBJ databases">
        <authorList>
            <person name="Poullet M."/>
        </authorList>
    </citation>
    <scope>NUCLEOTIDE SEQUENCE</scope>
    <source>
        <strain evidence="1">E1834</strain>
    </source>
</reference>
<gene>
    <name evidence="1" type="ORF">MENTE1834_LOCUS18904</name>
</gene>
<proteinExistence type="predicted"/>
<name>A0ACB0Z018_MELEN</name>
<protein>
    <submittedName>
        <fullName evidence="1">Uncharacterized protein</fullName>
    </submittedName>
</protein>
<sequence length="76" mass="8512">MLPISTKVIIICNLPFVYSVNNKDIEKLNNRQYDGSGADCNKEMCLTCMPPTSLEVSWSGGMGQVYAFTHLSEFIF</sequence>
<evidence type="ECO:0000313" key="1">
    <source>
        <dbReference type="EMBL" id="CAK5071447.1"/>
    </source>
</evidence>
<dbReference type="EMBL" id="CAVMJV010000022">
    <property type="protein sequence ID" value="CAK5071447.1"/>
    <property type="molecule type" value="Genomic_DNA"/>
</dbReference>
<evidence type="ECO:0000313" key="2">
    <source>
        <dbReference type="Proteomes" id="UP001497535"/>
    </source>
</evidence>